<keyword evidence="7" id="KW-0274">FAD</keyword>
<keyword evidence="8 13" id="KW-1133">Transmembrane helix</keyword>
<keyword evidence="11" id="KW-0411">Iron-sulfur</keyword>
<feature type="transmembrane region" description="Helical" evidence="13">
    <location>
        <begin position="7"/>
        <end position="24"/>
    </location>
</feature>
<dbReference type="Gene3D" id="2.40.30.10">
    <property type="entry name" value="Translation factors"/>
    <property type="match status" value="1"/>
</dbReference>
<feature type="transmembrane region" description="Helical" evidence="13">
    <location>
        <begin position="176"/>
        <end position="195"/>
    </location>
</feature>
<evidence type="ECO:0000256" key="6">
    <source>
        <dbReference type="ARBA" id="ARBA00022723"/>
    </source>
</evidence>
<keyword evidence="12 13" id="KW-0472">Membrane</keyword>
<dbReference type="PANTHER" id="PTHR47354">
    <property type="entry name" value="NADH OXIDOREDUCTASE HCR"/>
    <property type="match status" value="1"/>
</dbReference>
<evidence type="ECO:0000256" key="8">
    <source>
        <dbReference type="ARBA" id="ARBA00022989"/>
    </source>
</evidence>
<accession>A0ABR5W6X4</accession>
<keyword evidence="5" id="KW-0001">2Fe-2S</keyword>
<dbReference type="InterPro" id="IPR050415">
    <property type="entry name" value="MRET"/>
</dbReference>
<feature type="transmembrane region" description="Helical" evidence="13">
    <location>
        <begin position="84"/>
        <end position="102"/>
    </location>
</feature>
<evidence type="ECO:0000256" key="5">
    <source>
        <dbReference type="ARBA" id="ARBA00022714"/>
    </source>
</evidence>
<dbReference type="Proteomes" id="UP000075609">
    <property type="component" value="Unassembled WGS sequence"/>
</dbReference>
<evidence type="ECO:0000256" key="13">
    <source>
        <dbReference type="SAM" id="Phobius"/>
    </source>
</evidence>
<evidence type="ECO:0000256" key="12">
    <source>
        <dbReference type="ARBA" id="ARBA00023136"/>
    </source>
</evidence>
<dbReference type="Pfam" id="PF01794">
    <property type="entry name" value="Ferric_reduct"/>
    <property type="match status" value="1"/>
</dbReference>
<keyword evidence="4 13" id="KW-0812">Transmembrane</keyword>
<gene>
    <name evidence="15" type="ORF">ATY35_07935</name>
</gene>
<evidence type="ECO:0000259" key="14">
    <source>
        <dbReference type="PROSITE" id="PS51384"/>
    </source>
</evidence>
<evidence type="ECO:0000256" key="10">
    <source>
        <dbReference type="ARBA" id="ARBA00023004"/>
    </source>
</evidence>
<dbReference type="InterPro" id="IPR013112">
    <property type="entry name" value="FAD-bd_8"/>
</dbReference>
<organism evidence="15 16">
    <name type="scientific">Vibrio cidicii</name>
    <dbReference type="NCBI Taxonomy" id="1763883"/>
    <lineage>
        <taxon>Bacteria</taxon>
        <taxon>Pseudomonadati</taxon>
        <taxon>Pseudomonadota</taxon>
        <taxon>Gammaproteobacteria</taxon>
        <taxon>Vibrionales</taxon>
        <taxon>Vibrionaceae</taxon>
        <taxon>Vibrio</taxon>
    </lineage>
</organism>
<dbReference type="InterPro" id="IPR017927">
    <property type="entry name" value="FAD-bd_FR_type"/>
</dbReference>
<keyword evidence="6" id="KW-0479">Metal-binding</keyword>
<evidence type="ECO:0000256" key="11">
    <source>
        <dbReference type="ARBA" id="ARBA00023014"/>
    </source>
</evidence>
<dbReference type="InterPro" id="IPR013130">
    <property type="entry name" value="Fe3_Rdtase_TM_dom"/>
</dbReference>
<dbReference type="SUPFAM" id="SSF63380">
    <property type="entry name" value="Riboflavin synthase domain-like"/>
    <property type="match status" value="1"/>
</dbReference>
<evidence type="ECO:0000313" key="15">
    <source>
        <dbReference type="EMBL" id="KYN90946.1"/>
    </source>
</evidence>
<keyword evidence="10" id="KW-0408">Iron</keyword>
<keyword evidence="16" id="KW-1185">Reference proteome</keyword>
<dbReference type="InterPro" id="IPR017938">
    <property type="entry name" value="Riboflavin_synthase-like_b-brl"/>
</dbReference>
<evidence type="ECO:0000256" key="2">
    <source>
        <dbReference type="ARBA" id="ARBA00004141"/>
    </source>
</evidence>
<dbReference type="CDD" id="cd06198">
    <property type="entry name" value="FNR_like_3"/>
    <property type="match status" value="1"/>
</dbReference>
<name>A0ABR5W6X4_9VIBR</name>
<dbReference type="InterPro" id="IPR001433">
    <property type="entry name" value="OxRdtase_FAD/NAD-bd"/>
</dbReference>
<evidence type="ECO:0000256" key="9">
    <source>
        <dbReference type="ARBA" id="ARBA00023002"/>
    </source>
</evidence>
<feature type="transmembrane region" description="Helical" evidence="13">
    <location>
        <begin position="147"/>
        <end position="164"/>
    </location>
</feature>
<dbReference type="PROSITE" id="PS51384">
    <property type="entry name" value="FAD_FR"/>
    <property type="match status" value="1"/>
</dbReference>
<keyword evidence="3" id="KW-0285">Flavoprotein</keyword>
<protein>
    <submittedName>
        <fullName evidence="15">Ferric reductase</fullName>
    </submittedName>
</protein>
<comment type="caution">
    <text evidence="15">The sequence shown here is derived from an EMBL/GenBank/DDBJ whole genome shotgun (WGS) entry which is preliminary data.</text>
</comment>
<sequence>MELVMDRVTYGVLSVVALVTLLWIQVEPSLLTSDNFFQWRSGLIQYSGILSLILMSTAMVLALRLPIIETWTQGLDKGYRIHKWLGIAAVLLGAFHWLAYHLPKWLISLEVMSKPVRFNGSGPNANLTGWAQWLKSLKPLALESGEWGFYLLLALLVLSLWSVVKYKPFRLTHRLMAIVYLLLAFHSFALLKRAYWGEPIYWLTTCFLVLGSLAALYSLAGLVGRRARYSASVKALRYCALSQTLDLTLEAEAKWPSHQAGQFAYLCFAGEEPHPFTIASAPNSSQLRFLIKELGDFTTGLHQRLSQGDVLQIEGPYGKFSFTAERPQIWIGAGVGIAPFMAGLEWFASQQSHPQTHLFFCCQQAEPRLCEELKQKAQQAGVSLTVMDSSKDLLLSAQSIAQQCGDLRQFEFYFCGPAPFSNALKKALKPYRVKVDKAFHAEKFVMR</sequence>
<dbReference type="Pfam" id="PF08022">
    <property type="entry name" value="FAD_binding_8"/>
    <property type="match status" value="1"/>
</dbReference>
<feature type="transmembrane region" description="Helical" evidence="13">
    <location>
        <begin position="201"/>
        <end position="224"/>
    </location>
</feature>
<dbReference type="Pfam" id="PF00175">
    <property type="entry name" value="NAD_binding_1"/>
    <property type="match status" value="1"/>
</dbReference>
<comment type="cofactor">
    <cofactor evidence="1">
        <name>FAD</name>
        <dbReference type="ChEBI" id="CHEBI:57692"/>
    </cofactor>
</comment>
<dbReference type="PANTHER" id="PTHR47354:SF8">
    <property type="entry name" value="1,2-PHENYLACETYL-COA EPOXIDASE, SUBUNIT E"/>
    <property type="match status" value="1"/>
</dbReference>
<evidence type="ECO:0000256" key="1">
    <source>
        <dbReference type="ARBA" id="ARBA00001974"/>
    </source>
</evidence>
<dbReference type="EMBL" id="LOBP01000002">
    <property type="protein sequence ID" value="KYN90946.1"/>
    <property type="molecule type" value="Genomic_DNA"/>
</dbReference>
<evidence type="ECO:0000256" key="4">
    <source>
        <dbReference type="ARBA" id="ARBA00022692"/>
    </source>
</evidence>
<comment type="subcellular location">
    <subcellularLocation>
        <location evidence="2">Membrane</location>
        <topology evidence="2">Multi-pass membrane protein</topology>
    </subcellularLocation>
</comment>
<reference evidence="15 16" key="1">
    <citation type="submission" date="2015-12" db="EMBL/GenBank/DDBJ databases">
        <authorList>
            <person name="Tarr C.L."/>
            <person name="Gladney L.M."/>
        </authorList>
    </citation>
    <scope>NUCLEOTIDE SEQUENCE [LARGE SCALE GENOMIC DNA]</scope>
    <source>
        <strain evidence="15 16">1048-83</strain>
    </source>
</reference>
<keyword evidence="9" id="KW-0560">Oxidoreductase</keyword>
<dbReference type="Gene3D" id="3.40.50.80">
    <property type="entry name" value="Nucleotide-binding domain of ferredoxin-NADP reductase (FNR) module"/>
    <property type="match status" value="1"/>
</dbReference>
<feature type="transmembrane region" description="Helical" evidence="13">
    <location>
        <begin position="44"/>
        <end position="63"/>
    </location>
</feature>
<proteinExistence type="predicted"/>
<evidence type="ECO:0000256" key="3">
    <source>
        <dbReference type="ARBA" id="ARBA00022630"/>
    </source>
</evidence>
<evidence type="ECO:0000313" key="16">
    <source>
        <dbReference type="Proteomes" id="UP000075609"/>
    </source>
</evidence>
<dbReference type="InterPro" id="IPR039261">
    <property type="entry name" value="FNR_nucleotide-bd"/>
</dbReference>
<evidence type="ECO:0000256" key="7">
    <source>
        <dbReference type="ARBA" id="ARBA00022827"/>
    </source>
</evidence>
<feature type="domain" description="FAD-binding FR-type" evidence="14">
    <location>
        <begin position="226"/>
        <end position="323"/>
    </location>
</feature>
<dbReference type="SUPFAM" id="SSF52343">
    <property type="entry name" value="Ferredoxin reductase-like, C-terminal NADP-linked domain"/>
    <property type="match status" value="1"/>
</dbReference>